<feature type="region of interest" description="Disordered" evidence="3">
    <location>
        <begin position="304"/>
        <end position="371"/>
    </location>
</feature>
<feature type="region of interest" description="Disordered" evidence="3">
    <location>
        <begin position="245"/>
        <end position="278"/>
    </location>
</feature>
<dbReference type="GO" id="GO:0006334">
    <property type="term" value="P:nucleosome assembly"/>
    <property type="evidence" value="ECO:0007669"/>
    <property type="project" value="InterPro"/>
</dbReference>
<feature type="compositionally biased region" description="Acidic residues" evidence="3">
    <location>
        <begin position="317"/>
        <end position="338"/>
    </location>
</feature>
<dbReference type="Gene3D" id="3.30.1120.90">
    <property type="entry name" value="Nucleosome assembly protein"/>
    <property type="match status" value="1"/>
</dbReference>
<dbReference type="SUPFAM" id="SSF143113">
    <property type="entry name" value="NAP-like"/>
    <property type="match status" value="1"/>
</dbReference>
<name>A0A6G1MHD5_ORBOL</name>
<comment type="similarity">
    <text evidence="1 2">Belongs to the nucleosome assembly protein (NAP) family.</text>
</comment>
<dbReference type="InterPro" id="IPR002164">
    <property type="entry name" value="NAP_family"/>
</dbReference>
<accession>A0A6G1MHD5</accession>
<protein>
    <submittedName>
        <fullName evidence="4">Uncharacterized protein</fullName>
    </submittedName>
</protein>
<reference evidence="4 5" key="1">
    <citation type="submission" date="2019-06" db="EMBL/GenBank/DDBJ databases">
        <authorList>
            <person name="Palmer J.M."/>
        </authorList>
    </citation>
    <scope>NUCLEOTIDE SEQUENCE [LARGE SCALE GENOMIC DNA]</scope>
    <source>
        <strain evidence="4 5">TWF191</strain>
    </source>
</reference>
<feature type="region of interest" description="Disordered" evidence="3">
    <location>
        <begin position="177"/>
        <end position="225"/>
    </location>
</feature>
<evidence type="ECO:0000256" key="3">
    <source>
        <dbReference type="SAM" id="MobiDB-lite"/>
    </source>
</evidence>
<dbReference type="Proteomes" id="UP000483672">
    <property type="component" value="Unassembled WGS sequence"/>
</dbReference>
<evidence type="ECO:0000256" key="1">
    <source>
        <dbReference type="ARBA" id="ARBA00009947"/>
    </source>
</evidence>
<evidence type="ECO:0000256" key="2">
    <source>
        <dbReference type="RuleBase" id="RU003876"/>
    </source>
</evidence>
<organism evidence="4 5">
    <name type="scientific">Orbilia oligospora</name>
    <name type="common">Nematode-trapping fungus</name>
    <name type="synonym">Arthrobotrys oligospora</name>
    <dbReference type="NCBI Taxonomy" id="2813651"/>
    <lineage>
        <taxon>Eukaryota</taxon>
        <taxon>Fungi</taxon>
        <taxon>Dikarya</taxon>
        <taxon>Ascomycota</taxon>
        <taxon>Pezizomycotina</taxon>
        <taxon>Orbiliomycetes</taxon>
        <taxon>Orbiliales</taxon>
        <taxon>Orbiliaceae</taxon>
        <taxon>Orbilia</taxon>
    </lineage>
</organism>
<evidence type="ECO:0000313" key="4">
    <source>
        <dbReference type="EMBL" id="KAF3229460.1"/>
    </source>
</evidence>
<dbReference type="Pfam" id="PF00956">
    <property type="entry name" value="NAP"/>
    <property type="match status" value="1"/>
</dbReference>
<dbReference type="GO" id="GO:0005634">
    <property type="term" value="C:nucleus"/>
    <property type="evidence" value="ECO:0007669"/>
    <property type="project" value="InterPro"/>
</dbReference>
<dbReference type="PANTHER" id="PTHR11875">
    <property type="entry name" value="TESTIS-SPECIFIC Y-ENCODED PROTEIN"/>
    <property type="match status" value="1"/>
</dbReference>
<feature type="compositionally biased region" description="Basic and acidic residues" evidence="3">
    <location>
        <begin position="177"/>
        <end position="186"/>
    </location>
</feature>
<evidence type="ECO:0000313" key="5">
    <source>
        <dbReference type="Proteomes" id="UP000483672"/>
    </source>
</evidence>
<gene>
    <name evidence="4" type="ORF">TWF191_001182</name>
</gene>
<dbReference type="AlphaFoldDB" id="A0A6G1MHD5"/>
<feature type="compositionally biased region" description="Basic and acidic residues" evidence="3">
    <location>
        <begin position="211"/>
        <end position="225"/>
    </location>
</feature>
<dbReference type="InterPro" id="IPR037231">
    <property type="entry name" value="NAP-like_sf"/>
</dbReference>
<proteinExistence type="inferred from homology"/>
<sequence>MSEGSSPAPELVFVGPKPVEAFGALGDLELEFEKAEIEVSREGEKTVKYQIKTTAPLYERRNPLTSQIPGFWPTVLEATPDFDQHVTPKDVPAFATITSLNIIRPNPEEPRDFIIEIGFDKERNQWFEDEVIRKQFWWRGVEGVWSGLVSEPVEVRWKDNKDLSDGETRRVYEEWKAKKEEKEGKGKGKGKATSSKGKGKGKETTTSTKSGGEEKKKEKKASLEERLKGGQPSFFTWFAWVGRGTEWGIDGNPVEDVEKEDEDEDEDEDDQGNDLFNHGDELALTIADDIYPNAIKYFLETITGQGEFDSDMSVSDLDSDEGDEEEEEEEEEDNEDDGIGSSRTKRFGATVESDEEDEEDGGNKRRKRVKK</sequence>
<dbReference type="EMBL" id="WIPF01000012">
    <property type="protein sequence ID" value="KAF3229460.1"/>
    <property type="molecule type" value="Genomic_DNA"/>
</dbReference>
<feature type="compositionally biased region" description="Acidic residues" evidence="3">
    <location>
        <begin position="253"/>
        <end position="272"/>
    </location>
</feature>
<comment type="caution">
    <text evidence="4">The sequence shown here is derived from an EMBL/GenBank/DDBJ whole genome shotgun (WGS) entry which is preliminary data.</text>
</comment>